<dbReference type="AlphaFoldDB" id="A0A016WKH8"/>
<evidence type="ECO:0000256" key="5">
    <source>
        <dbReference type="ARBA" id="ARBA00023015"/>
    </source>
</evidence>
<keyword evidence="8" id="KW-0675">Receptor</keyword>
<evidence type="ECO:0000313" key="13">
    <source>
        <dbReference type="Proteomes" id="UP000024635"/>
    </source>
</evidence>
<evidence type="ECO:0000259" key="11">
    <source>
        <dbReference type="PROSITE" id="PS51030"/>
    </source>
</evidence>
<feature type="compositionally biased region" description="Low complexity" evidence="10">
    <location>
        <begin position="120"/>
        <end position="137"/>
    </location>
</feature>
<dbReference type="GO" id="GO:0000978">
    <property type="term" value="F:RNA polymerase II cis-regulatory region sequence-specific DNA binding"/>
    <property type="evidence" value="ECO:0007669"/>
    <property type="project" value="InterPro"/>
</dbReference>
<dbReference type="PANTHER" id="PTHR46587">
    <property type="entry name" value="NUCLEAR HORMONE RECEPTOR FAMILY"/>
    <property type="match status" value="1"/>
</dbReference>
<dbReference type="PRINTS" id="PR00047">
    <property type="entry name" value="STROIDFINGER"/>
</dbReference>
<keyword evidence="9" id="KW-0539">Nucleus</keyword>
<organism evidence="12 13">
    <name type="scientific">Ancylostoma ceylanicum</name>
    <dbReference type="NCBI Taxonomy" id="53326"/>
    <lineage>
        <taxon>Eukaryota</taxon>
        <taxon>Metazoa</taxon>
        <taxon>Ecdysozoa</taxon>
        <taxon>Nematoda</taxon>
        <taxon>Chromadorea</taxon>
        <taxon>Rhabditida</taxon>
        <taxon>Rhabditina</taxon>
        <taxon>Rhabditomorpha</taxon>
        <taxon>Strongyloidea</taxon>
        <taxon>Ancylostomatidae</taxon>
        <taxon>Ancylostomatinae</taxon>
        <taxon>Ancylostoma</taxon>
    </lineage>
</organism>
<evidence type="ECO:0000256" key="7">
    <source>
        <dbReference type="ARBA" id="ARBA00023163"/>
    </source>
</evidence>
<dbReference type="PANTHER" id="PTHR46587:SF6">
    <property type="entry name" value="NUCLEAR HORMONE RECEPTOR FAMILY"/>
    <property type="match status" value="1"/>
</dbReference>
<keyword evidence="5" id="KW-0805">Transcription regulation</keyword>
<feature type="domain" description="Nuclear receptor" evidence="11">
    <location>
        <begin position="22"/>
        <end position="100"/>
    </location>
</feature>
<dbReference type="GO" id="GO:0005634">
    <property type="term" value="C:nucleus"/>
    <property type="evidence" value="ECO:0007669"/>
    <property type="project" value="UniProtKB-SubCell"/>
</dbReference>
<gene>
    <name evidence="12" type="primary">Acey_s0630.g853</name>
    <name evidence="12" type="ORF">Y032_0630g853</name>
</gene>
<evidence type="ECO:0000256" key="9">
    <source>
        <dbReference type="ARBA" id="ARBA00023242"/>
    </source>
</evidence>
<dbReference type="GO" id="GO:0008270">
    <property type="term" value="F:zinc ion binding"/>
    <property type="evidence" value="ECO:0007669"/>
    <property type="project" value="UniProtKB-KW"/>
</dbReference>
<dbReference type="GO" id="GO:0003700">
    <property type="term" value="F:DNA-binding transcription factor activity"/>
    <property type="evidence" value="ECO:0007669"/>
    <property type="project" value="InterPro"/>
</dbReference>
<evidence type="ECO:0000256" key="6">
    <source>
        <dbReference type="ARBA" id="ARBA00023125"/>
    </source>
</evidence>
<evidence type="ECO:0000256" key="1">
    <source>
        <dbReference type="ARBA" id="ARBA00004123"/>
    </source>
</evidence>
<dbReference type="SUPFAM" id="SSF57716">
    <property type="entry name" value="Glucocorticoid receptor-like (DNA-binding domain)"/>
    <property type="match status" value="1"/>
</dbReference>
<keyword evidence="13" id="KW-1185">Reference proteome</keyword>
<feature type="region of interest" description="Disordered" evidence="10">
    <location>
        <begin position="117"/>
        <end position="142"/>
    </location>
</feature>
<dbReference type="SMART" id="SM00399">
    <property type="entry name" value="ZnF_C4"/>
    <property type="match status" value="1"/>
</dbReference>
<dbReference type="InterPro" id="IPR013088">
    <property type="entry name" value="Znf_NHR/GATA"/>
</dbReference>
<evidence type="ECO:0000256" key="2">
    <source>
        <dbReference type="ARBA" id="ARBA00022723"/>
    </source>
</evidence>
<keyword evidence="7" id="KW-0804">Transcription</keyword>
<reference evidence="13" key="1">
    <citation type="journal article" date="2015" name="Nat. Genet.">
        <title>The genome and transcriptome of the zoonotic hookworm Ancylostoma ceylanicum identify infection-specific gene families.</title>
        <authorList>
            <person name="Schwarz E.M."/>
            <person name="Hu Y."/>
            <person name="Antoshechkin I."/>
            <person name="Miller M.M."/>
            <person name="Sternberg P.W."/>
            <person name="Aroian R.V."/>
        </authorList>
    </citation>
    <scope>NUCLEOTIDE SEQUENCE</scope>
    <source>
        <strain evidence="13">HY135</strain>
    </source>
</reference>
<evidence type="ECO:0000256" key="8">
    <source>
        <dbReference type="ARBA" id="ARBA00023170"/>
    </source>
</evidence>
<keyword evidence="4" id="KW-0862">Zinc</keyword>
<evidence type="ECO:0000256" key="4">
    <source>
        <dbReference type="ARBA" id="ARBA00022833"/>
    </source>
</evidence>
<proteinExistence type="predicted"/>
<dbReference type="Proteomes" id="UP000024635">
    <property type="component" value="Unassembled WGS sequence"/>
</dbReference>
<name>A0A016WKH8_9BILA</name>
<dbReference type="CDD" id="cd06960">
    <property type="entry name" value="NR_DBD_HNF4A"/>
    <property type="match status" value="1"/>
</dbReference>
<dbReference type="InterPro" id="IPR001628">
    <property type="entry name" value="Znf_hrmn_rcpt"/>
</dbReference>
<dbReference type="InterPro" id="IPR049636">
    <property type="entry name" value="HNF4-like_DBD"/>
</dbReference>
<keyword evidence="6" id="KW-0238">DNA-binding</keyword>
<keyword evidence="2" id="KW-0479">Metal-binding</keyword>
<dbReference type="EMBL" id="JARK01000230">
    <property type="protein sequence ID" value="EYC40076.1"/>
    <property type="molecule type" value="Genomic_DNA"/>
</dbReference>
<dbReference type="OrthoDB" id="5846802at2759"/>
<dbReference type="Gene3D" id="3.30.50.10">
    <property type="entry name" value="Erythroid Transcription Factor GATA-1, subunit A"/>
    <property type="match status" value="1"/>
</dbReference>
<protein>
    <recommendedName>
        <fullName evidence="11">Nuclear receptor domain-containing protein</fullName>
    </recommendedName>
</protein>
<dbReference type="PROSITE" id="PS51030">
    <property type="entry name" value="NUCLEAR_REC_DBD_2"/>
    <property type="match status" value="1"/>
</dbReference>
<sequence>MTFSEGETLFLHGRVTDMELKPMVCLVCGRASNTGHHYGVTACLGCKTFFRRVVLQGTQPKCKFQNKCLLVKGAHAKRICRSCRFTKCKEIGMNEQVVTHRARVKSLHPCRDLIGRRQTSQSDSISPSDSPSSSSSSGGKLSPASEEALYFLYGLRDMDSQIRRSYAARRGHCVVGPEQDRFFYNPLCSLKTSSQFGACLIKCKLWARRDLHGVRA</sequence>
<comment type="subcellular location">
    <subcellularLocation>
        <location evidence="1">Nucleus</location>
    </subcellularLocation>
</comment>
<evidence type="ECO:0000256" key="10">
    <source>
        <dbReference type="SAM" id="MobiDB-lite"/>
    </source>
</evidence>
<evidence type="ECO:0000313" key="12">
    <source>
        <dbReference type="EMBL" id="EYC40076.1"/>
    </source>
</evidence>
<dbReference type="Pfam" id="PF00105">
    <property type="entry name" value="zf-C4"/>
    <property type="match status" value="1"/>
</dbReference>
<accession>A0A016WKH8</accession>
<evidence type="ECO:0000256" key="3">
    <source>
        <dbReference type="ARBA" id="ARBA00022771"/>
    </source>
</evidence>
<dbReference type="PROSITE" id="PS00031">
    <property type="entry name" value="NUCLEAR_REC_DBD_1"/>
    <property type="match status" value="1"/>
</dbReference>
<keyword evidence="3" id="KW-0863">Zinc-finger</keyword>
<comment type="caution">
    <text evidence="12">The sequence shown here is derived from an EMBL/GenBank/DDBJ whole genome shotgun (WGS) entry which is preliminary data.</text>
</comment>